<name>A0A9P7Z7Q9_9HELO</name>
<proteinExistence type="predicted"/>
<dbReference type="Proteomes" id="UP000887226">
    <property type="component" value="Unassembled WGS sequence"/>
</dbReference>
<dbReference type="EMBL" id="MU253790">
    <property type="protein sequence ID" value="KAG9246847.1"/>
    <property type="molecule type" value="Genomic_DNA"/>
</dbReference>
<evidence type="ECO:0000313" key="1">
    <source>
        <dbReference type="EMBL" id="KAG9246847.1"/>
    </source>
</evidence>
<accession>A0A9P7Z7Q9</accession>
<sequence length="220" mass="24851">MSHHSTVQEKAANSHELERCSNLLYFNLSSTKTAYQEGPQESGNGVEGAKREAMGRAHAGWRSLEAKKVVEEAEFHYYESLVKLRVAQTQLLRHAIHEYRYGRTKALGPQSWQWLSERSYDLEYSDLLFKPGAAAQSLSKPTTLFLPTNNLAPTTYHFSKSQVTHTDSIGSETLVSDFSKGLKASSAVKLRRRPRKLKSTEILTAEHRVKKATEAKELEQ</sequence>
<reference evidence="1" key="1">
    <citation type="journal article" date="2021" name="IMA Fungus">
        <title>Genomic characterization of three marine fungi, including Emericellopsis atlantica sp. nov. with signatures of a generalist lifestyle and marine biomass degradation.</title>
        <authorList>
            <person name="Hagestad O.C."/>
            <person name="Hou L."/>
            <person name="Andersen J.H."/>
            <person name="Hansen E.H."/>
            <person name="Altermark B."/>
            <person name="Li C."/>
            <person name="Kuhnert E."/>
            <person name="Cox R.J."/>
            <person name="Crous P.W."/>
            <person name="Spatafora J.W."/>
            <person name="Lail K."/>
            <person name="Amirebrahimi M."/>
            <person name="Lipzen A."/>
            <person name="Pangilinan J."/>
            <person name="Andreopoulos W."/>
            <person name="Hayes R.D."/>
            <person name="Ng V."/>
            <person name="Grigoriev I.V."/>
            <person name="Jackson S.A."/>
            <person name="Sutton T.D.S."/>
            <person name="Dobson A.D.W."/>
            <person name="Rama T."/>
        </authorList>
    </citation>
    <scope>NUCLEOTIDE SEQUENCE</scope>
    <source>
        <strain evidence="1">TRa3180A</strain>
    </source>
</reference>
<evidence type="ECO:0000313" key="2">
    <source>
        <dbReference type="Proteomes" id="UP000887226"/>
    </source>
</evidence>
<comment type="caution">
    <text evidence="1">The sequence shown here is derived from an EMBL/GenBank/DDBJ whole genome shotgun (WGS) entry which is preliminary data.</text>
</comment>
<gene>
    <name evidence="1" type="ORF">BJ878DRAFT_558933</name>
</gene>
<dbReference type="AlphaFoldDB" id="A0A9P7Z7Q9"/>
<organism evidence="1 2">
    <name type="scientific">Calycina marina</name>
    <dbReference type="NCBI Taxonomy" id="1763456"/>
    <lineage>
        <taxon>Eukaryota</taxon>
        <taxon>Fungi</taxon>
        <taxon>Dikarya</taxon>
        <taxon>Ascomycota</taxon>
        <taxon>Pezizomycotina</taxon>
        <taxon>Leotiomycetes</taxon>
        <taxon>Helotiales</taxon>
        <taxon>Pezizellaceae</taxon>
        <taxon>Calycina</taxon>
    </lineage>
</organism>
<keyword evidence="2" id="KW-1185">Reference proteome</keyword>
<protein>
    <submittedName>
        <fullName evidence="1">Uncharacterized protein</fullName>
    </submittedName>
</protein>